<evidence type="ECO:0000256" key="4">
    <source>
        <dbReference type="ARBA" id="ARBA00022737"/>
    </source>
</evidence>
<keyword evidence="5 9" id="KW-0863">Zinc-finger</keyword>
<keyword evidence="7" id="KW-0238">DNA-binding</keyword>
<keyword evidence="13" id="KW-1185">Reference proteome</keyword>
<evidence type="ECO:0000256" key="2">
    <source>
        <dbReference type="ARBA" id="ARBA00006991"/>
    </source>
</evidence>
<evidence type="ECO:0000259" key="11">
    <source>
        <dbReference type="PROSITE" id="PS50157"/>
    </source>
</evidence>
<dbReference type="InterPro" id="IPR036236">
    <property type="entry name" value="Znf_C2H2_sf"/>
</dbReference>
<keyword evidence="6" id="KW-0862">Zinc</keyword>
<feature type="domain" description="C2H2-type" evidence="11">
    <location>
        <begin position="150"/>
        <end position="177"/>
    </location>
</feature>
<protein>
    <recommendedName>
        <fullName evidence="11">C2H2-type domain-containing protein</fullName>
    </recommendedName>
</protein>
<dbReference type="AlphaFoldDB" id="A0A673TTU7"/>
<evidence type="ECO:0000256" key="3">
    <source>
        <dbReference type="ARBA" id="ARBA00022723"/>
    </source>
</evidence>
<accession>A0A673TTU7</accession>
<comment type="similarity">
    <text evidence="2">Belongs to the krueppel C2H2-type zinc-finger protein family.</text>
</comment>
<dbReference type="FunFam" id="3.30.160.60:FF:000176">
    <property type="entry name" value="zinc finger protein 70"/>
    <property type="match status" value="1"/>
</dbReference>
<reference evidence="12 13" key="1">
    <citation type="submission" date="2019-05" db="EMBL/GenBank/DDBJ databases">
        <title>A Chromosome-scale Meerkat (S. suricatta) Genome Assembly.</title>
        <authorList>
            <person name="Dudchenko O."/>
            <person name="Lieberman Aiden E."/>
            <person name="Tung J."/>
            <person name="Barreiro L.B."/>
            <person name="Clutton-Brock T.H."/>
        </authorList>
    </citation>
    <scope>NUCLEOTIDE SEQUENCE [LARGE SCALE GENOMIC DNA]</scope>
</reference>
<dbReference type="Gene3D" id="3.30.160.60">
    <property type="entry name" value="Classic Zinc Finger"/>
    <property type="match status" value="6"/>
</dbReference>
<feature type="domain" description="C2H2-type" evidence="11">
    <location>
        <begin position="234"/>
        <end position="261"/>
    </location>
</feature>
<dbReference type="Proteomes" id="UP000472268">
    <property type="component" value="Chromosome 16"/>
</dbReference>
<keyword evidence="4" id="KW-0677">Repeat</keyword>
<evidence type="ECO:0000313" key="12">
    <source>
        <dbReference type="Ensembl" id="ENSSSUP00005016762.1"/>
    </source>
</evidence>
<organism evidence="12 13">
    <name type="scientific">Suricata suricatta</name>
    <name type="common">Meerkat</name>
    <dbReference type="NCBI Taxonomy" id="37032"/>
    <lineage>
        <taxon>Eukaryota</taxon>
        <taxon>Metazoa</taxon>
        <taxon>Chordata</taxon>
        <taxon>Craniata</taxon>
        <taxon>Vertebrata</taxon>
        <taxon>Euteleostomi</taxon>
        <taxon>Mammalia</taxon>
        <taxon>Eutheria</taxon>
        <taxon>Laurasiatheria</taxon>
        <taxon>Carnivora</taxon>
        <taxon>Feliformia</taxon>
        <taxon>Herpestidae</taxon>
        <taxon>Suricata</taxon>
    </lineage>
</organism>
<evidence type="ECO:0000256" key="8">
    <source>
        <dbReference type="ARBA" id="ARBA00023242"/>
    </source>
</evidence>
<dbReference type="FunFam" id="3.30.160.60:FF:001498">
    <property type="entry name" value="Zinc finger protein 404"/>
    <property type="match status" value="1"/>
</dbReference>
<keyword evidence="3" id="KW-0479">Metal-binding</keyword>
<evidence type="ECO:0000256" key="7">
    <source>
        <dbReference type="ARBA" id="ARBA00023125"/>
    </source>
</evidence>
<evidence type="ECO:0000256" key="1">
    <source>
        <dbReference type="ARBA" id="ARBA00004123"/>
    </source>
</evidence>
<feature type="domain" description="C2H2-type" evidence="11">
    <location>
        <begin position="115"/>
        <end position="149"/>
    </location>
</feature>
<keyword evidence="8" id="KW-0539">Nucleus</keyword>
<dbReference type="InterPro" id="IPR013087">
    <property type="entry name" value="Znf_C2H2_type"/>
</dbReference>
<dbReference type="PANTHER" id="PTHR23234">
    <property type="entry name" value="ZNF44 PROTEIN"/>
    <property type="match status" value="1"/>
</dbReference>
<dbReference type="PROSITE" id="PS50157">
    <property type="entry name" value="ZINC_FINGER_C2H2_2"/>
    <property type="match status" value="5"/>
</dbReference>
<dbReference type="Pfam" id="PF00096">
    <property type="entry name" value="zf-C2H2"/>
    <property type="match status" value="2"/>
</dbReference>
<dbReference type="GO" id="GO:0005634">
    <property type="term" value="C:nucleus"/>
    <property type="evidence" value="ECO:0007669"/>
    <property type="project" value="UniProtKB-SubCell"/>
</dbReference>
<sequence>MFGMKSFCSAEIYRLFLNQNFPSIGPSTAHFSDYPLTGYQAPGPEATVHGEKGTQELVEREFPSPCCPERPLQCFSRGINFKQNLDSKFQSKNYAEMNSDELNGHGKSLLHTLHETCPAQSSEHNSCVKTFSTVKNLKRHHRIHTEGKPYECSECPKSFRCKSKLIIHQRTHTGEKPYRCPECQKAFSTKCHLTVHQRTHTGEKPYGCIECPKSLRTNYHLILHHRTHTGEKPYECKERGRAYREKAKLRLHYSTHTGEKPFGCSDCGKVLCRSQTWLSIRELRQETEPLHVENVKRPSAVSLSLGFTSKLRQEKNRMSARSVGKASVKTHIS</sequence>
<dbReference type="OMA" id="YECKEYC"/>
<evidence type="ECO:0000256" key="5">
    <source>
        <dbReference type="ARBA" id="ARBA00022771"/>
    </source>
</evidence>
<dbReference type="SUPFAM" id="SSF57667">
    <property type="entry name" value="beta-beta-alpha zinc fingers"/>
    <property type="match status" value="3"/>
</dbReference>
<dbReference type="SMART" id="SM00355">
    <property type="entry name" value="ZnF_C2H2"/>
    <property type="match status" value="5"/>
</dbReference>
<feature type="domain" description="C2H2-type" evidence="11">
    <location>
        <begin position="206"/>
        <end position="233"/>
    </location>
</feature>
<feature type="region of interest" description="Disordered" evidence="10">
    <location>
        <begin position="314"/>
        <end position="333"/>
    </location>
</feature>
<dbReference type="InterPro" id="IPR050758">
    <property type="entry name" value="Znf_C2H2-type"/>
</dbReference>
<evidence type="ECO:0000256" key="6">
    <source>
        <dbReference type="ARBA" id="ARBA00022833"/>
    </source>
</evidence>
<comment type="subcellular location">
    <subcellularLocation>
        <location evidence="1">Nucleus</location>
    </subcellularLocation>
</comment>
<feature type="domain" description="C2H2-type" evidence="11">
    <location>
        <begin position="178"/>
        <end position="205"/>
    </location>
</feature>
<evidence type="ECO:0000256" key="10">
    <source>
        <dbReference type="SAM" id="MobiDB-lite"/>
    </source>
</evidence>
<dbReference type="Ensembl" id="ENSSSUT00005019110.1">
    <property type="protein sequence ID" value="ENSSSUP00005016762.1"/>
    <property type="gene ID" value="ENSSSUG00005010824.1"/>
</dbReference>
<dbReference type="FunFam" id="3.30.160.60:FF:002343">
    <property type="entry name" value="Zinc finger protein 33A"/>
    <property type="match status" value="1"/>
</dbReference>
<dbReference type="PANTHER" id="PTHR23234:SF10">
    <property type="entry name" value="RIKEN CDNA 6720489N17 GENE-RELATED"/>
    <property type="match status" value="1"/>
</dbReference>
<evidence type="ECO:0000313" key="13">
    <source>
        <dbReference type="Proteomes" id="UP000472268"/>
    </source>
</evidence>
<dbReference type="GO" id="GO:0008270">
    <property type="term" value="F:zinc ion binding"/>
    <property type="evidence" value="ECO:0007669"/>
    <property type="project" value="UniProtKB-KW"/>
</dbReference>
<dbReference type="PROSITE" id="PS00028">
    <property type="entry name" value="ZINC_FINGER_C2H2_1"/>
    <property type="match status" value="3"/>
</dbReference>
<name>A0A673TTU7_SURSU</name>
<proteinExistence type="inferred from homology"/>
<reference evidence="12" key="3">
    <citation type="submission" date="2025-09" db="UniProtKB">
        <authorList>
            <consortium name="Ensembl"/>
        </authorList>
    </citation>
    <scope>IDENTIFICATION</scope>
</reference>
<evidence type="ECO:0000256" key="9">
    <source>
        <dbReference type="PROSITE-ProRule" id="PRU00042"/>
    </source>
</evidence>
<reference evidence="12" key="2">
    <citation type="submission" date="2025-08" db="UniProtKB">
        <authorList>
            <consortium name="Ensembl"/>
        </authorList>
    </citation>
    <scope>IDENTIFICATION</scope>
</reference>
<dbReference type="GO" id="GO:0003677">
    <property type="term" value="F:DNA binding"/>
    <property type="evidence" value="ECO:0007669"/>
    <property type="project" value="UniProtKB-KW"/>
</dbReference>
<dbReference type="FunFam" id="3.30.160.60:FF:000478">
    <property type="entry name" value="Zinc finger protein 133"/>
    <property type="match status" value="1"/>
</dbReference>